<evidence type="ECO:0000313" key="3">
    <source>
        <dbReference type="Proteomes" id="UP000218811"/>
    </source>
</evidence>
<keyword evidence="3" id="KW-1185">Reference proteome</keyword>
<name>A0A2H3K0I5_WOLCO</name>
<dbReference type="Proteomes" id="UP000218811">
    <property type="component" value="Unassembled WGS sequence"/>
</dbReference>
<proteinExistence type="predicted"/>
<evidence type="ECO:0000256" key="1">
    <source>
        <dbReference type="SAM" id="MobiDB-lite"/>
    </source>
</evidence>
<organism evidence="2 3">
    <name type="scientific">Wolfiporia cocos (strain MD-104)</name>
    <name type="common">Brown rot fungus</name>
    <dbReference type="NCBI Taxonomy" id="742152"/>
    <lineage>
        <taxon>Eukaryota</taxon>
        <taxon>Fungi</taxon>
        <taxon>Dikarya</taxon>
        <taxon>Basidiomycota</taxon>
        <taxon>Agaricomycotina</taxon>
        <taxon>Agaricomycetes</taxon>
        <taxon>Polyporales</taxon>
        <taxon>Phaeolaceae</taxon>
        <taxon>Wolfiporia</taxon>
    </lineage>
</organism>
<dbReference type="EMBL" id="KB468124">
    <property type="protein sequence ID" value="PCH41937.1"/>
    <property type="molecule type" value="Genomic_DNA"/>
</dbReference>
<protein>
    <submittedName>
        <fullName evidence="2">Uncharacterized protein</fullName>
    </submittedName>
</protein>
<evidence type="ECO:0000313" key="2">
    <source>
        <dbReference type="EMBL" id="PCH41937.1"/>
    </source>
</evidence>
<accession>A0A2H3K0I5</accession>
<reference evidence="2 3" key="1">
    <citation type="journal article" date="2012" name="Science">
        <title>The Paleozoic origin of enzymatic lignin decomposition reconstructed from 31 fungal genomes.</title>
        <authorList>
            <person name="Floudas D."/>
            <person name="Binder M."/>
            <person name="Riley R."/>
            <person name="Barry K."/>
            <person name="Blanchette R.A."/>
            <person name="Henrissat B."/>
            <person name="Martinez A.T."/>
            <person name="Otillar R."/>
            <person name="Spatafora J.W."/>
            <person name="Yadav J.S."/>
            <person name="Aerts A."/>
            <person name="Benoit I."/>
            <person name="Boyd A."/>
            <person name="Carlson A."/>
            <person name="Copeland A."/>
            <person name="Coutinho P.M."/>
            <person name="de Vries R.P."/>
            <person name="Ferreira P."/>
            <person name="Findley K."/>
            <person name="Foster B."/>
            <person name="Gaskell J."/>
            <person name="Glotzer D."/>
            <person name="Gorecki P."/>
            <person name="Heitman J."/>
            <person name="Hesse C."/>
            <person name="Hori C."/>
            <person name="Igarashi K."/>
            <person name="Jurgens J.A."/>
            <person name="Kallen N."/>
            <person name="Kersten P."/>
            <person name="Kohler A."/>
            <person name="Kuees U."/>
            <person name="Kumar T.K.A."/>
            <person name="Kuo A."/>
            <person name="LaButti K."/>
            <person name="Larrondo L.F."/>
            <person name="Lindquist E."/>
            <person name="Ling A."/>
            <person name="Lombard V."/>
            <person name="Lucas S."/>
            <person name="Lundell T."/>
            <person name="Martin R."/>
            <person name="McLaughlin D.J."/>
            <person name="Morgenstern I."/>
            <person name="Morin E."/>
            <person name="Murat C."/>
            <person name="Nagy L.G."/>
            <person name="Nolan M."/>
            <person name="Ohm R.A."/>
            <person name="Patyshakuliyeva A."/>
            <person name="Rokas A."/>
            <person name="Ruiz-Duenas F.J."/>
            <person name="Sabat G."/>
            <person name="Salamov A."/>
            <person name="Samejima M."/>
            <person name="Schmutz J."/>
            <person name="Slot J.C."/>
            <person name="St John F."/>
            <person name="Stenlid J."/>
            <person name="Sun H."/>
            <person name="Sun S."/>
            <person name="Syed K."/>
            <person name="Tsang A."/>
            <person name="Wiebenga A."/>
            <person name="Young D."/>
            <person name="Pisabarro A."/>
            <person name="Eastwood D.C."/>
            <person name="Martin F."/>
            <person name="Cullen D."/>
            <person name="Grigoriev I.V."/>
            <person name="Hibbett D.S."/>
        </authorList>
    </citation>
    <scope>NUCLEOTIDE SEQUENCE [LARGE SCALE GENOMIC DNA]</scope>
    <source>
        <strain evidence="2 3">MD-104</strain>
    </source>
</reference>
<dbReference type="AlphaFoldDB" id="A0A2H3K0I5"/>
<sequence length="178" mass="19984">MVAAESKQSPTAECIDVPVINKADLNASVTENDSDNESMGSEGSGWDLGEEKDSRDGLTQEAVLLQFSAALQNAQMIAAAREKAKKGESDRLRHYTCNFICTKQRHAEKQRLLKKQGYKPITSFFGTSKQSKKTSHNSTIQVLMMNLRGWKHQLSVLKASLYHHLHIQMVMVWKHLSP</sequence>
<gene>
    <name evidence="2" type="ORF">WOLCODRAFT_17395</name>
</gene>
<feature type="region of interest" description="Disordered" evidence="1">
    <location>
        <begin position="26"/>
        <end position="53"/>
    </location>
</feature>
<feature type="compositionally biased region" description="Polar residues" evidence="1">
    <location>
        <begin position="27"/>
        <end position="41"/>
    </location>
</feature>